<name>A0ABT1HTN0_STRSD</name>
<dbReference type="Gene3D" id="3.90.1200.10">
    <property type="match status" value="1"/>
</dbReference>
<evidence type="ECO:0000313" key="2">
    <source>
        <dbReference type="EMBL" id="MCP2258881.1"/>
    </source>
</evidence>
<proteinExistence type="predicted"/>
<dbReference type="RefSeq" id="WP_253669791.1">
    <property type="nucleotide sequence ID" value="NZ_JAMTCP010000011.1"/>
</dbReference>
<protein>
    <submittedName>
        <fullName evidence="2">Phosphotransferase enzyme family protein</fullName>
    </submittedName>
</protein>
<gene>
    <name evidence="2" type="ORF">LX15_002579</name>
</gene>
<evidence type="ECO:0000313" key="3">
    <source>
        <dbReference type="Proteomes" id="UP001205311"/>
    </source>
</evidence>
<accession>A0ABT1HTN0</accession>
<keyword evidence="3" id="KW-1185">Reference proteome</keyword>
<feature type="domain" description="Aminoglycoside phosphotransferase" evidence="1">
    <location>
        <begin position="114"/>
        <end position="263"/>
    </location>
</feature>
<reference evidence="2 3" key="1">
    <citation type="submission" date="2022-06" db="EMBL/GenBank/DDBJ databases">
        <title>Genomic Encyclopedia of Archaeal and Bacterial Type Strains, Phase II (KMG-II): from individual species to whole genera.</title>
        <authorList>
            <person name="Goeker M."/>
        </authorList>
    </citation>
    <scope>NUCLEOTIDE SEQUENCE [LARGE SCALE GENOMIC DNA]</scope>
    <source>
        <strain evidence="2 3">DSM 40477</strain>
    </source>
</reference>
<dbReference type="Proteomes" id="UP001205311">
    <property type="component" value="Unassembled WGS sequence"/>
</dbReference>
<dbReference type="SUPFAM" id="SSF56112">
    <property type="entry name" value="Protein kinase-like (PK-like)"/>
    <property type="match status" value="1"/>
</dbReference>
<dbReference type="Pfam" id="PF01636">
    <property type="entry name" value="APH"/>
    <property type="match status" value="1"/>
</dbReference>
<organism evidence="2 3">
    <name type="scientific">Streptoalloteichus tenebrarius (strain ATCC 17920 / DSM 40477 / JCM 4838 / CBS 697.72 / NBRC 16177 / NCIMB 11028 / NRRL B-12390 / A12253. 1 / ISP 5477)</name>
    <name type="common">Streptomyces tenebrarius</name>
    <dbReference type="NCBI Taxonomy" id="1933"/>
    <lineage>
        <taxon>Bacteria</taxon>
        <taxon>Bacillati</taxon>
        <taxon>Actinomycetota</taxon>
        <taxon>Actinomycetes</taxon>
        <taxon>Pseudonocardiales</taxon>
        <taxon>Pseudonocardiaceae</taxon>
        <taxon>Streptoalloteichus</taxon>
    </lineage>
</organism>
<sequence>MAETESLLTGAIVDWLPPSVADTLARRLGLEAMGQVVPETFKERSRNAWFHGHHRGVRVFVKLYAHAPHGVVEQYVGRQLGARYTTEILLGESVPNLGWCNVFRWEPVTPLPHTLDSVETAATLLAMTHRQDPGRADVLSRRQVGERPYQELLARFGRVAWDVYQEWRDLLDGRDTASVVREAEQADAETPGALLHGDFSLRNVGSGERGRPVVFDFERSGLGPTELDLRRIWDRELAAVPGGRETFVSAYRAARGLTGVWPEPALLRYARLTCALTTITAARRTDDPQFEQEGRRILEDLRAEGTSA</sequence>
<comment type="caution">
    <text evidence="2">The sequence shown here is derived from an EMBL/GenBank/DDBJ whole genome shotgun (WGS) entry which is preliminary data.</text>
</comment>
<evidence type="ECO:0000259" key="1">
    <source>
        <dbReference type="Pfam" id="PF01636"/>
    </source>
</evidence>
<dbReference type="InterPro" id="IPR011009">
    <property type="entry name" value="Kinase-like_dom_sf"/>
</dbReference>
<dbReference type="EMBL" id="JAMTCP010000011">
    <property type="protein sequence ID" value="MCP2258881.1"/>
    <property type="molecule type" value="Genomic_DNA"/>
</dbReference>
<dbReference type="InterPro" id="IPR002575">
    <property type="entry name" value="Aminoglycoside_PTrfase"/>
</dbReference>